<sequence>MSSRPAATRVTTIACMRYQDASKAIDFLCSAFGFERQLVVPGAGNEIMHAQLTFGNGMIMLGTDREDDFGKLMTTPTQVDNRCTQSLYVIVQDADAHHDQAVAAGAQVLVPLKDEDYGGRGYTCRDLEGHVWTFGTYDPWAEVTPS</sequence>
<proteinExistence type="predicted"/>
<protein>
    <submittedName>
        <fullName evidence="2">Glyoxalase-like domain protein</fullName>
    </submittedName>
</protein>
<dbReference type="Pfam" id="PF00903">
    <property type="entry name" value="Glyoxalase"/>
    <property type="match status" value="1"/>
</dbReference>
<dbReference type="InterPro" id="IPR029068">
    <property type="entry name" value="Glyas_Bleomycin-R_OHBP_Dase"/>
</dbReference>
<evidence type="ECO:0000259" key="1">
    <source>
        <dbReference type="PROSITE" id="PS51819"/>
    </source>
</evidence>
<dbReference type="InterPro" id="IPR037523">
    <property type="entry name" value="VOC_core"/>
</dbReference>
<dbReference type="OrthoDB" id="9796521at2"/>
<evidence type="ECO:0000313" key="2">
    <source>
        <dbReference type="EMBL" id="QDU96398.1"/>
    </source>
</evidence>
<accession>A0A518DX32</accession>
<dbReference type="EMBL" id="CP036433">
    <property type="protein sequence ID" value="QDU96398.1"/>
    <property type="molecule type" value="Genomic_DNA"/>
</dbReference>
<name>A0A518DX32_9BACT</name>
<gene>
    <name evidence="2" type="ORF">Pla8534_42180</name>
</gene>
<dbReference type="InterPro" id="IPR004360">
    <property type="entry name" value="Glyas_Fos-R_dOase_dom"/>
</dbReference>
<dbReference type="PANTHER" id="PTHR34109:SF1">
    <property type="entry name" value="VOC DOMAIN-CONTAINING PROTEIN"/>
    <property type="match status" value="1"/>
</dbReference>
<dbReference type="RefSeq" id="WP_145055034.1">
    <property type="nucleotide sequence ID" value="NZ_CP036433.1"/>
</dbReference>
<dbReference type="SUPFAM" id="SSF54593">
    <property type="entry name" value="Glyoxalase/Bleomycin resistance protein/Dihydroxybiphenyl dioxygenase"/>
    <property type="match status" value="1"/>
</dbReference>
<dbReference type="KEGG" id="lcre:Pla8534_42180"/>
<evidence type="ECO:0000313" key="3">
    <source>
        <dbReference type="Proteomes" id="UP000317648"/>
    </source>
</evidence>
<dbReference type="Gene3D" id="3.30.720.120">
    <property type="match status" value="1"/>
</dbReference>
<dbReference type="PANTHER" id="PTHR34109">
    <property type="entry name" value="BNAUNNG04460D PROTEIN-RELATED"/>
    <property type="match status" value="1"/>
</dbReference>
<dbReference type="PROSITE" id="PS51819">
    <property type="entry name" value="VOC"/>
    <property type="match status" value="1"/>
</dbReference>
<dbReference type="Proteomes" id="UP000317648">
    <property type="component" value="Chromosome"/>
</dbReference>
<keyword evidence="3" id="KW-1185">Reference proteome</keyword>
<organism evidence="2 3">
    <name type="scientific">Lignipirellula cremea</name>
    <dbReference type="NCBI Taxonomy" id="2528010"/>
    <lineage>
        <taxon>Bacteria</taxon>
        <taxon>Pseudomonadati</taxon>
        <taxon>Planctomycetota</taxon>
        <taxon>Planctomycetia</taxon>
        <taxon>Pirellulales</taxon>
        <taxon>Pirellulaceae</taxon>
        <taxon>Lignipirellula</taxon>
    </lineage>
</organism>
<dbReference type="AlphaFoldDB" id="A0A518DX32"/>
<reference evidence="2 3" key="1">
    <citation type="submission" date="2019-02" db="EMBL/GenBank/DDBJ databases">
        <title>Deep-cultivation of Planctomycetes and their phenomic and genomic characterization uncovers novel biology.</title>
        <authorList>
            <person name="Wiegand S."/>
            <person name="Jogler M."/>
            <person name="Boedeker C."/>
            <person name="Pinto D."/>
            <person name="Vollmers J."/>
            <person name="Rivas-Marin E."/>
            <person name="Kohn T."/>
            <person name="Peeters S.H."/>
            <person name="Heuer A."/>
            <person name="Rast P."/>
            <person name="Oberbeckmann S."/>
            <person name="Bunk B."/>
            <person name="Jeske O."/>
            <person name="Meyerdierks A."/>
            <person name="Storesund J.E."/>
            <person name="Kallscheuer N."/>
            <person name="Luecker S."/>
            <person name="Lage O.M."/>
            <person name="Pohl T."/>
            <person name="Merkel B.J."/>
            <person name="Hornburger P."/>
            <person name="Mueller R.-W."/>
            <person name="Bruemmer F."/>
            <person name="Labrenz M."/>
            <person name="Spormann A.M."/>
            <person name="Op den Camp H."/>
            <person name="Overmann J."/>
            <person name="Amann R."/>
            <person name="Jetten M.S.M."/>
            <person name="Mascher T."/>
            <person name="Medema M.H."/>
            <person name="Devos D.P."/>
            <person name="Kaster A.-K."/>
            <person name="Ovreas L."/>
            <person name="Rohde M."/>
            <person name="Galperin M.Y."/>
            <person name="Jogler C."/>
        </authorList>
    </citation>
    <scope>NUCLEOTIDE SEQUENCE [LARGE SCALE GENOMIC DNA]</scope>
    <source>
        <strain evidence="2 3">Pla85_3_4</strain>
    </source>
</reference>
<feature type="domain" description="VOC" evidence="1">
    <location>
        <begin position="9"/>
        <end position="137"/>
    </location>
</feature>
<dbReference type="Gene3D" id="3.30.720.110">
    <property type="match status" value="1"/>
</dbReference>